<comment type="caution">
    <text evidence="3">The sequence shown here is derived from an EMBL/GenBank/DDBJ whole genome shotgun (WGS) entry which is preliminary data.</text>
</comment>
<dbReference type="CDD" id="cd07012">
    <property type="entry name" value="PBP2_Bug_TTT"/>
    <property type="match status" value="1"/>
</dbReference>
<feature type="signal peptide" evidence="2">
    <location>
        <begin position="1"/>
        <end position="23"/>
    </location>
</feature>
<proteinExistence type="inferred from homology"/>
<evidence type="ECO:0008006" key="5">
    <source>
        <dbReference type="Google" id="ProtNLM"/>
    </source>
</evidence>
<dbReference type="RefSeq" id="WP_160896805.1">
    <property type="nucleotide sequence ID" value="NZ_WUMU01000033.1"/>
</dbReference>
<dbReference type="PANTHER" id="PTHR42928">
    <property type="entry name" value="TRICARBOXYLATE-BINDING PROTEIN"/>
    <property type="match status" value="1"/>
</dbReference>
<accession>A0A6L7GD12</accession>
<dbReference type="Pfam" id="PF03401">
    <property type="entry name" value="TctC"/>
    <property type="match status" value="1"/>
</dbReference>
<organism evidence="3 4">
    <name type="scientific">Pseudooceanicola albus</name>
    <dbReference type="NCBI Taxonomy" id="2692189"/>
    <lineage>
        <taxon>Bacteria</taxon>
        <taxon>Pseudomonadati</taxon>
        <taxon>Pseudomonadota</taxon>
        <taxon>Alphaproteobacteria</taxon>
        <taxon>Rhodobacterales</taxon>
        <taxon>Paracoccaceae</taxon>
        <taxon>Pseudooceanicola</taxon>
    </lineage>
</organism>
<dbReference type="PANTHER" id="PTHR42928:SF5">
    <property type="entry name" value="BLR1237 PROTEIN"/>
    <property type="match status" value="1"/>
</dbReference>
<feature type="chain" id="PRO_5026748329" description="Tripartite tricarboxylate transporter substrate binding protein" evidence="2">
    <location>
        <begin position="24"/>
        <end position="310"/>
    </location>
</feature>
<dbReference type="InterPro" id="IPR042100">
    <property type="entry name" value="Bug_dom1"/>
</dbReference>
<name>A0A6L7GD12_9RHOB</name>
<keyword evidence="2" id="KW-0732">Signal</keyword>
<evidence type="ECO:0000313" key="4">
    <source>
        <dbReference type="Proteomes" id="UP000477911"/>
    </source>
</evidence>
<reference evidence="3 4" key="1">
    <citation type="submission" date="2019-12" db="EMBL/GenBank/DDBJ databases">
        <authorList>
            <person name="Li M."/>
        </authorList>
    </citation>
    <scope>NUCLEOTIDE SEQUENCE [LARGE SCALE GENOMIC DNA]</scope>
    <source>
        <strain evidence="3 4">GBMRC 2024</strain>
    </source>
</reference>
<dbReference type="InterPro" id="IPR005064">
    <property type="entry name" value="BUG"/>
</dbReference>
<dbReference type="PIRSF" id="PIRSF017082">
    <property type="entry name" value="YflP"/>
    <property type="match status" value="1"/>
</dbReference>
<evidence type="ECO:0000256" key="2">
    <source>
        <dbReference type="SAM" id="SignalP"/>
    </source>
</evidence>
<gene>
    <name evidence="3" type="ORF">GR170_22870</name>
</gene>
<sequence>MLSKLIKGTCAALALVLPGAALAADYPTHPITLIVPYQAGGSIETMGRVFADELGQALGGKVLVKTQPGAGGKIGTTAAAKAKADGYTLLFAPDSTVMWPAIAEDVDYSLDSFEPLAEVAVLQQALVTSKASGIATFEDLIAASKKGKLSYADQNAISRAYVNYIAKKEGLDWVAVPTKGGGEMVPFLLGGKVDFAWSGGSHNRYLDQMNVILAMTAEPLQTTPDVPTIQSKYGVAMPTGATVWAPKGIPAEILAKLTEASVTAAKSEAFTSLLNDKLGFPAVAVSGDQLRQELDQVNAGLKSVYETTSK</sequence>
<keyword evidence="4" id="KW-1185">Reference proteome</keyword>
<dbReference type="Proteomes" id="UP000477911">
    <property type="component" value="Unassembled WGS sequence"/>
</dbReference>
<dbReference type="AlphaFoldDB" id="A0A6L7GD12"/>
<dbReference type="Gene3D" id="3.40.190.150">
    <property type="entry name" value="Bordetella uptake gene, domain 1"/>
    <property type="match status" value="1"/>
</dbReference>
<evidence type="ECO:0000313" key="3">
    <source>
        <dbReference type="EMBL" id="MXN20683.1"/>
    </source>
</evidence>
<protein>
    <recommendedName>
        <fullName evidence="5">Tripartite tricarboxylate transporter substrate binding protein</fullName>
    </recommendedName>
</protein>
<dbReference type="SUPFAM" id="SSF53850">
    <property type="entry name" value="Periplasmic binding protein-like II"/>
    <property type="match status" value="1"/>
</dbReference>
<comment type="similarity">
    <text evidence="1">Belongs to the UPF0065 (bug) family.</text>
</comment>
<dbReference type="EMBL" id="WUMU01000033">
    <property type="protein sequence ID" value="MXN20683.1"/>
    <property type="molecule type" value="Genomic_DNA"/>
</dbReference>
<dbReference type="Gene3D" id="3.40.190.10">
    <property type="entry name" value="Periplasmic binding protein-like II"/>
    <property type="match status" value="1"/>
</dbReference>
<evidence type="ECO:0000256" key="1">
    <source>
        <dbReference type="ARBA" id="ARBA00006987"/>
    </source>
</evidence>